<dbReference type="AlphaFoldDB" id="A0A229UT85"/>
<dbReference type="EMBL" id="NMQW01000013">
    <property type="protein sequence ID" value="OXM86543.1"/>
    <property type="molecule type" value="Genomic_DNA"/>
</dbReference>
<evidence type="ECO:0000313" key="7">
    <source>
        <dbReference type="EMBL" id="OXM86543.1"/>
    </source>
</evidence>
<evidence type="ECO:0000256" key="3">
    <source>
        <dbReference type="ARBA" id="ARBA00022692"/>
    </source>
</evidence>
<comment type="caution">
    <text evidence="7">The sequence shown here is derived from an EMBL/GenBank/DDBJ whole genome shotgun (WGS) entry which is preliminary data.</text>
</comment>
<dbReference type="PANTHER" id="PTHR43461:SF1">
    <property type="entry name" value="TRANSMEMBRANE PROTEIN 256"/>
    <property type="match status" value="1"/>
</dbReference>
<gene>
    <name evidence="7" type="ORF">CF651_08780</name>
</gene>
<feature type="transmembrane region" description="Helical" evidence="6">
    <location>
        <begin position="97"/>
        <end position="121"/>
    </location>
</feature>
<keyword evidence="3 6" id="KW-0812">Transmembrane</keyword>
<keyword evidence="5 6" id="KW-0472">Membrane</keyword>
<reference evidence="7 8" key="1">
    <citation type="submission" date="2017-07" db="EMBL/GenBank/DDBJ databases">
        <title>Genome sequencing and assembly of Paenibacillus rigui.</title>
        <authorList>
            <person name="Mayilraj S."/>
        </authorList>
    </citation>
    <scope>NUCLEOTIDE SEQUENCE [LARGE SCALE GENOMIC DNA]</scope>
    <source>
        <strain evidence="7 8">JCM 16352</strain>
    </source>
</reference>
<evidence type="ECO:0000256" key="5">
    <source>
        <dbReference type="ARBA" id="ARBA00023136"/>
    </source>
</evidence>
<feature type="transmembrane region" description="Helical" evidence="6">
    <location>
        <begin position="72"/>
        <end position="91"/>
    </location>
</feature>
<dbReference type="InterPro" id="IPR006696">
    <property type="entry name" value="DUF423"/>
</dbReference>
<evidence type="ECO:0000256" key="2">
    <source>
        <dbReference type="ARBA" id="ARBA00009694"/>
    </source>
</evidence>
<sequence length="126" mass="13234">MNSRFIGIGAICAFLSVALGAFGAHLLKGKIAADMLANYQTGVQYQMMHALGLIAVGIAAAYWPASRHLVRAGWSMFIGIILFSGSLYVLSLTGIKMLGAITPLGGVAFLFGWYSLAAAAFTSKKS</sequence>
<evidence type="ECO:0008006" key="9">
    <source>
        <dbReference type="Google" id="ProtNLM"/>
    </source>
</evidence>
<comment type="subcellular location">
    <subcellularLocation>
        <location evidence="1">Membrane</location>
        <topology evidence="1">Multi-pass membrane protein</topology>
    </subcellularLocation>
</comment>
<comment type="similarity">
    <text evidence="2">Belongs to the UPF0382 family.</text>
</comment>
<dbReference type="PANTHER" id="PTHR43461">
    <property type="entry name" value="TRANSMEMBRANE PROTEIN 256"/>
    <property type="match status" value="1"/>
</dbReference>
<keyword evidence="8" id="KW-1185">Reference proteome</keyword>
<evidence type="ECO:0000256" key="6">
    <source>
        <dbReference type="SAM" id="Phobius"/>
    </source>
</evidence>
<evidence type="ECO:0000313" key="8">
    <source>
        <dbReference type="Proteomes" id="UP000215509"/>
    </source>
</evidence>
<dbReference type="Proteomes" id="UP000215509">
    <property type="component" value="Unassembled WGS sequence"/>
</dbReference>
<organism evidence="7 8">
    <name type="scientific">Paenibacillus rigui</name>
    <dbReference type="NCBI Taxonomy" id="554312"/>
    <lineage>
        <taxon>Bacteria</taxon>
        <taxon>Bacillati</taxon>
        <taxon>Bacillota</taxon>
        <taxon>Bacilli</taxon>
        <taxon>Bacillales</taxon>
        <taxon>Paenibacillaceae</taxon>
        <taxon>Paenibacillus</taxon>
    </lineage>
</organism>
<protein>
    <recommendedName>
        <fullName evidence="9">DUF423 domain-containing protein</fullName>
    </recommendedName>
</protein>
<accession>A0A229UT85</accession>
<dbReference type="GO" id="GO:0005886">
    <property type="term" value="C:plasma membrane"/>
    <property type="evidence" value="ECO:0007669"/>
    <property type="project" value="TreeGrafter"/>
</dbReference>
<dbReference type="OrthoDB" id="9802121at2"/>
<keyword evidence="4 6" id="KW-1133">Transmembrane helix</keyword>
<feature type="transmembrane region" description="Helical" evidence="6">
    <location>
        <begin position="47"/>
        <end position="65"/>
    </location>
</feature>
<proteinExistence type="inferred from homology"/>
<dbReference type="RefSeq" id="WP_094014490.1">
    <property type="nucleotide sequence ID" value="NZ_NMQW01000013.1"/>
</dbReference>
<name>A0A229UT85_9BACL</name>
<evidence type="ECO:0000256" key="1">
    <source>
        <dbReference type="ARBA" id="ARBA00004141"/>
    </source>
</evidence>
<dbReference type="Pfam" id="PF04241">
    <property type="entry name" value="DUF423"/>
    <property type="match status" value="1"/>
</dbReference>
<evidence type="ECO:0000256" key="4">
    <source>
        <dbReference type="ARBA" id="ARBA00022989"/>
    </source>
</evidence>